<dbReference type="AlphaFoldDB" id="A0A9Q9AK05"/>
<organism evidence="2 3">
    <name type="scientific">Septoria linicola</name>
    <dbReference type="NCBI Taxonomy" id="215465"/>
    <lineage>
        <taxon>Eukaryota</taxon>
        <taxon>Fungi</taxon>
        <taxon>Dikarya</taxon>
        <taxon>Ascomycota</taxon>
        <taxon>Pezizomycotina</taxon>
        <taxon>Dothideomycetes</taxon>
        <taxon>Dothideomycetidae</taxon>
        <taxon>Mycosphaerellales</taxon>
        <taxon>Mycosphaerellaceae</taxon>
        <taxon>Septoria</taxon>
    </lineage>
</organism>
<dbReference type="InterPro" id="IPR016024">
    <property type="entry name" value="ARM-type_fold"/>
</dbReference>
<dbReference type="InterPro" id="IPR052609">
    <property type="entry name" value="Ribosome_Biogenesis_Reg"/>
</dbReference>
<gene>
    <name evidence="2" type="ORF">Slin15195_G011640</name>
</gene>
<accession>A0A9Q9AK05</accession>
<protein>
    <submittedName>
        <fullName evidence="2">Nucleolar 27S pre-rRNA processing, Urb2/Npa2</fullName>
    </submittedName>
</protein>
<dbReference type="InterPro" id="IPR018849">
    <property type="entry name" value="Urb2/Npa2_C"/>
</dbReference>
<name>A0A9Q9AK05_9PEZI</name>
<dbReference type="SUPFAM" id="SSF48371">
    <property type="entry name" value="ARM repeat"/>
    <property type="match status" value="1"/>
</dbReference>
<keyword evidence="3" id="KW-1185">Reference proteome</keyword>
<sequence length="1160" mass="126619">MSQRASGTAVRSLLGLDGNVAADISGNWYQHVHAFLAGHDGTLTLGSDISLLDFGLQIWSLRRPSPGDNAAFNSTCMAPVCRLALVLRRNGSVRSAKRKRSGDSLSQLDHLRALESILAQHSVLPARSAFFAERGRQDGHKKHMVSQNEDPVAAVFSPLSKDQQRLHEIVPIVLDIALRSVSISTAGLRSRESPWIEALFDAMLDVLNDDEHTSRADAISVMLRSLGAHKATLSTQKLLKLSLGMLSTPLGVQDAQWNAIAEVAMLNASVLIDHSVTKQLFTAIGTRGLSSVEADPLQIQARIISPLIGAFTRKLQHEELLDLWHTQLADHAGDQTQSYWLAMVPDVADAISRLDGTARAVSTLDHYNKLLRDLVTSRLVLDDDDVLHRLEADLIVLRAVLLGIRSNSHAGASKRAVDDLWTAIVSSKSAGAGQLPPNCREHLWQLLSVLFDLHSPDLLPAGMPESGIETLLNEVLTSSVLQQALKDCKVDSSATPAARTLLGVTCNIVRRHSSSAQSASFVRQFGGLMCIHPESSISVLADYPELVDTLPPARASAALRAMVSVPGRDARRLLGHIATRSAYTAGEKDLLEVLSLQQLETISPASLSSAQRGDIVVKLLDMESIQSFSHSPERYLALILTYLIHPIGDSRLRQIALSLHQLAHLWSVSDDDAQHSYTSITEIDKGFGLLPTTVRAVYRAMAATKSVDMSELCESTVPLIRQLIDGVPSTSSADARMLLASSMIMGLEDLVGQTDKPYAHREESVVSRLIDSLVDGLESTNREAAASGRYTFHSAAAEALLMLPDTLWTKIDTIRKNFVRRIVKTADSVLQSELNAADHLSAANFRLICKYGDLSRVSASAPRISSSDLTRQEARKIQEAYEQAASTAINDSGIVHILSSPSADTGAAAQMHICAIRKMQELSSNTASDHTLADVWQYLLRTLNANQGLAVRGETLHAITSLLKGGKQVLNQHSLEETLTALQRLLVGGPHIAADFAQICFILKILLNQYRTQLQGRFHLVTKIFQSLLSSLFDETSMASDRVRAWHARLVAKLLEMFCKPVWIRSTASSLTDATREAQKYAGQFVQHILAHYCAQILSSTLAEAVRTAMRPGIFAMIEAMEAFDEAAIRSLSAAMNSNERAILRILVQDWRQFGKWGGS</sequence>
<dbReference type="Pfam" id="PF10441">
    <property type="entry name" value="Urb2"/>
    <property type="match status" value="1"/>
</dbReference>
<dbReference type="OrthoDB" id="160374at2759"/>
<dbReference type="PANTHER" id="PTHR15682:SF2">
    <property type="entry name" value="UNHEALTHY RIBOSOME BIOGENESIS PROTEIN 2 HOMOLOG"/>
    <property type="match status" value="1"/>
</dbReference>
<evidence type="ECO:0000259" key="1">
    <source>
        <dbReference type="Pfam" id="PF10441"/>
    </source>
</evidence>
<evidence type="ECO:0000313" key="2">
    <source>
        <dbReference type="EMBL" id="USW47845.1"/>
    </source>
</evidence>
<dbReference type="PANTHER" id="PTHR15682">
    <property type="entry name" value="UNHEALTHY RIBOSOME BIOGENESIS PROTEIN 2 HOMOLOG"/>
    <property type="match status" value="1"/>
</dbReference>
<feature type="domain" description="Nucleolar 27S pre-rRNA processing Urb2/Npa2 C-terminal" evidence="1">
    <location>
        <begin position="955"/>
        <end position="1159"/>
    </location>
</feature>
<dbReference type="GO" id="GO:0042254">
    <property type="term" value="P:ribosome biogenesis"/>
    <property type="evidence" value="ECO:0007669"/>
    <property type="project" value="TreeGrafter"/>
</dbReference>
<reference evidence="2" key="1">
    <citation type="submission" date="2022-06" db="EMBL/GenBank/DDBJ databases">
        <title>Complete genome sequences of two strains of the flax pathogen Septoria linicola.</title>
        <authorList>
            <person name="Lapalu N."/>
            <person name="Simon A."/>
            <person name="Demenou B."/>
            <person name="Paumier D."/>
            <person name="Guillot M.-P."/>
            <person name="Gout L."/>
            <person name="Valade R."/>
        </authorList>
    </citation>
    <scope>NUCLEOTIDE SEQUENCE</scope>
    <source>
        <strain evidence="2">SE15195</strain>
    </source>
</reference>
<dbReference type="GO" id="GO:0005730">
    <property type="term" value="C:nucleolus"/>
    <property type="evidence" value="ECO:0007669"/>
    <property type="project" value="TreeGrafter"/>
</dbReference>
<dbReference type="Proteomes" id="UP001056384">
    <property type="component" value="Chromosome 1"/>
</dbReference>
<dbReference type="EMBL" id="CP099418">
    <property type="protein sequence ID" value="USW47845.1"/>
    <property type="molecule type" value="Genomic_DNA"/>
</dbReference>
<evidence type="ECO:0000313" key="3">
    <source>
        <dbReference type="Proteomes" id="UP001056384"/>
    </source>
</evidence>
<proteinExistence type="predicted"/>